<keyword evidence="1" id="KW-0732">Signal</keyword>
<dbReference type="Proteomes" id="UP000190198">
    <property type="component" value="Unassembled WGS sequence"/>
</dbReference>
<sequence length="128" mass="13480">MTRIFLLIPIILLLTSANTFANEWPAAAQSQMEAAGVRLKAATTTAERVKALREIEQVATAHPDAPEAQIMARLLAEKATQEAGPAKMLTALGELAASGQITDAGTLGSIATPLLESIAEMRDNVTLL</sequence>
<evidence type="ECO:0000256" key="1">
    <source>
        <dbReference type="SAM" id="SignalP"/>
    </source>
</evidence>
<keyword evidence="3" id="KW-1185">Reference proteome</keyword>
<feature type="non-terminal residue" evidence="2">
    <location>
        <position position="128"/>
    </location>
</feature>
<feature type="signal peptide" evidence="1">
    <location>
        <begin position="1"/>
        <end position="21"/>
    </location>
</feature>
<reference evidence="2 3" key="1">
    <citation type="submission" date="2016-11" db="EMBL/GenBank/DDBJ databases">
        <title>Mixed transmission modes and dynamic genome evolution in an obligate animal-bacterial symbiosis.</title>
        <authorList>
            <person name="Russell S.L."/>
            <person name="Corbett-Detig R.B."/>
            <person name="Cavanaugh C.M."/>
        </authorList>
    </citation>
    <scope>NUCLEOTIDE SEQUENCE [LARGE SCALE GENOMIC DNA]</scope>
    <source>
        <strain evidence="2">Sp-SM6</strain>
    </source>
</reference>
<evidence type="ECO:0000313" key="3">
    <source>
        <dbReference type="Proteomes" id="UP000190198"/>
    </source>
</evidence>
<name>A0A1T2KZ22_9GAMM</name>
<gene>
    <name evidence="2" type="ORF">BOW52_09290</name>
</gene>
<organism evidence="2 3">
    <name type="scientific">Solemya elarraichensis gill symbiont</name>
    <dbReference type="NCBI Taxonomy" id="1918949"/>
    <lineage>
        <taxon>Bacteria</taxon>
        <taxon>Pseudomonadati</taxon>
        <taxon>Pseudomonadota</taxon>
        <taxon>Gammaproteobacteria</taxon>
        <taxon>sulfur-oxidizing symbionts</taxon>
    </lineage>
</organism>
<comment type="caution">
    <text evidence="2">The sequence shown here is derived from an EMBL/GenBank/DDBJ whole genome shotgun (WGS) entry which is preliminary data.</text>
</comment>
<proteinExistence type="predicted"/>
<evidence type="ECO:0000313" key="2">
    <source>
        <dbReference type="EMBL" id="OOZ38108.1"/>
    </source>
</evidence>
<dbReference type="RefSeq" id="WP_135568207.1">
    <property type="nucleotide sequence ID" value="NZ_MPRK01000219.1"/>
</dbReference>
<evidence type="ECO:0008006" key="4">
    <source>
        <dbReference type="Google" id="ProtNLM"/>
    </source>
</evidence>
<protein>
    <recommendedName>
        <fullName evidence="4">Urea ABC transporter permease subunit UrtB</fullName>
    </recommendedName>
</protein>
<dbReference type="EMBL" id="MPRK01000219">
    <property type="protein sequence ID" value="OOZ38108.1"/>
    <property type="molecule type" value="Genomic_DNA"/>
</dbReference>
<accession>A0A1T2KZ22</accession>
<dbReference type="AlphaFoldDB" id="A0A1T2KZ22"/>
<feature type="chain" id="PRO_5012345886" description="Urea ABC transporter permease subunit UrtB" evidence="1">
    <location>
        <begin position="22"/>
        <end position="128"/>
    </location>
</feature>